<organism evidence="1 2">
    <name type="scientific">Aspergillus bertholletiae</name>
    <dbReference type="NCBI Taxonomy" id="1226010"/>
    <lineage>
        <taxon>Eukaryota</taxon>
        <taxon>Fungi</taxon>
        <taxon>Dikarya</taxon>
        <taxon>Ascomycota</taxon>
        <taxon>Pezizomycotina</taxon>
        <taxon>Eurotiomycetes</taxon>
        <taxon>Eurotiomycetidae</taxon>
        <taxon>Eurotiales</taxon>
        <taxon>Aspergillaceae</taxon>
        <taxon>Aspergillus</taxon>
        <taxon>Aspergillus subgen. Circumdati</taxon>
    </lineage>
</organism>
<dbReference type="EMBL" id="ML736402">
    <property type="protein sequence ID" value="KAE8371716.1"/>
    <property type="molecule type" value="Genomic_DNA"/>
</dbReference>
<dbReference type="Proteomes" id="UP000326198">
    <property type="component" value="Unassembled WGS sequence"/>
</dbReference>
<evidence type="ECO:0000313" key="1">
    <source>
        <dbReference type="EMBL" id="KAE8371716.1"/>
    </source>
</evidence>
<protein>
    <submittedName>
        <fullName evidence="1">Uncharacterized protein</fullName>
    </submittedName>
</protein>
<name>A0A5N7AQY8_9EURO</name>
<keyword evidence="2" id="KW-1185">Reference proteome</keyword>
<accession>A0A5N7AQY8</accession>
<dbReference type="AlphaFoldDB" id="A0A5N7AQY8"/>
<sequence length="149" mass="16691">MISGLSYLSDGNIPYPNESHAVMDLHISLPKPSGLQLEAVCRHGPEMLLGPDAKPYWSFSKTLVPGLAPLICDYHYVKCLDGNQLRSDFPPSATIWLRQRYFGCIGFSTIRQSLPIFLSCLGRRRRINQLPSERKGGAWEPYITGMTPP</sequence>
<reference evidence="1 2" key="1">
    <citation type="submission" date="2019-04" db="EMBL/GenBank/DDBJ databases">
        <title>Friends and foes A comparative genomics studyof 23 Aspergillus species from section Flavi.</title>
        <authorList>
            <consortium name="DOE Joint Genome Institute"/>
            <person name="Kjaerbolling I."/>
            <person name="Vesth T."/>
            <person name="Frisvad J.C."/>
            <person name="Nybo J.L."/>
            <person name="Theobald S."/>
            <person name="Kildgaard S."/>
            <person name="Isbrandt T."/>
            <person name="Kuo A."/>
            <person name="Sato A."/>
            <person name="Lyhne E.K."/>
            <person name="Kogle M.E."/>
            <person name="Wiebenga A."/>
            <person name="Kun R.S."/>
            <person name="Lubbers R.J."/>
            <person name="Makela M.R."/>
            <person name="Barry K."/>
            <person name="Chovatia M."/>
            <person name="Clum A."/>
            <person name="Daum C."/>
            <person name="Haridas S."/>
            <person name="He G."/>
            <person name="LaButti K."/>
            <person name="Lipzen A."/>
            <person name="Mondo S."/>
            <person name="Riley R."/>
            <person name="Salamov A."/>
            <person name="Simmons B.A."/>
            <person name="Magnuson J.K."/>
            <person name="Henrissat B."/>
            <person name="Mortensen U.H."/>
            <person name="Larsen T.O."/>
            <person name="Devries R.P."/>
            <person name="Grigoriev I.V."/>
            <person name="Machida M."/>
            <person name="Baker S.E."/>
            <person name="Andersen M.R."/>
        </authorList>
    </citation>
    <scope>NUCLEOTIDE SEQUENCE [LARGE SCALE GENOMIC DNA]</scope>
    <source>
        <strain evidence="1 2">IBT 29228</strain>
    </source>
</reference>
<gene>
    <name evidence="1" type="ORF">BDV26DRAFT_120437</name>
</gene>
<evidence type="ECO:0000313" key="2">
    <source>
        <dbReference type="Proteomes" id="UP000326198"/>
    </source>
</evidence>
<proteinExistence type="predicted"/>